<reference evidence="2" key="1">
    <citation type="journal article" date="2020" name="Nature">
        <title>Giant virus diversity and host interactions through global metagenomics.</title>
        <authorList>
            <person name="Schulz F."/>
            <person name="Roux S."/>
            <person name="Paez-Espino D."/>
            <person name="Jungbluth S."/>
            <person name="Walsh D.A."/>
            <person name="Denef V.J."/>
            <person name="McMahon K.D."/>
            <person name="Konstantinidis K.T."/>
            <person name="Eloe-Fadrosh E.A."/>
            <person name="Kyrpides N.C."/>
            <person name="Woyke T."/>
        </authorList>
    </citation>
    <scope>NUCLEOTIDE SEQUENCE</scope>
    <source>
        <strain evidence="2">GVMAG-M-3300023179-97</strain>
    </source>
</reference>
<keyword evidence="1" id="KW-0472">Membrane</keyword>
<evidence type="ECO:0000256" key="1">
    <source>
        <dbReference type="SAM" id="Phobius"/>
    </source>
</evidence>
<keyword evidence="1" id="KW-0812">Transmembrane</keyword>
<dbReference type="SUPFAM" id="SSF49899">
    <property type="entry name" value="Concanavalin A-like lectins/glucanases"/>
    <property type="match status" value="1"/>
</dbReference>
<dbReference type="AlphaFoldDB" id="A0A6C0HEW7"/>
<name>A0A6C0HEW7_9ZZZZ</name>
<feature type="transmembrane region" description="Helical" evidence="1">
    <location>
        <begin position="47"/>
        <end position="67"/>
    </location>
</feature>
<dbReference type="InterPro" id="IPR013320">
    <property type="entry name" value="ConA-like_dom_sf"/>
</dbReference>
<evidence type="ECO:0008006" key="3">
    <source>
        <dbReference type="Google" id="ProtNLM"/>
    </source>
</evidence>
<keyword evidence="1" id="KW-1133">Transmembrane helix</keyword>
<sequence length="294" mass="32652">MSQVSTTMMQKGGLWFSQKDSFNPYSSDHIYTSYTMENGMNSGVLQYVFYFIIVLIVIIFILVLVHFTIKPIFRINPGDKGIIPLPGSNDSTLFWKTPDTVVPLRELDTPLASLVENWSFILDIQLDNPTANTNAPRILFSRGETLSHTTKPFDKSDTILTINPSFNVCVFLDRITNDLYVAVQTKSSKTNTPSIEIISVPNIPVGSAIRLGVFIGSRVLEVYINGKLLSSKAFPNSLIKITGPLQPAPDIIMNSTARVANLRVWNRPISPAEFRSYGSAVNFDIKPIQDSCVA</sequence>
<dbReference type="EMBL" id="MN739944">
    <property type="protein sequence ID" value="QHT79049.1"/>
    <property type="molecule type" value="Genomic_DNA"/>
</dbReference>
<accession>A0A6C0HEW7</accession>
<proteinExistence type="predicted"/>
<protein>
    <recommendedName>
        <fullName evidence="3">LamG-like jellyroll fold domain-containing protein</fullName>
    </recommendedName>
</protein>
<organism evidence="2">
    <name type="scientific">viral metagenome</name>
    <dbReference type="NCBI Taxonomy" id="1070528"/>
    <lineage>
        <taxon>unclassified sequences</taxon>
        <taxon>metagenomes</taxon>
        <taxon>organismal metagenomes</taxon>
    </lineage>
</organism>
<evidence type="ECO:0000313" key="2">
    <source>
        <dbReference type="EMBL" id="QHT79049.1"/>
    </source>
</evidence>